<feature type="signal peptide" evidence="1">
    <location>
        <begin position="1"/>
        <end position="20"/>
    </location>
</feature>
<reference evidence="2" key="1">
    <citation type="submission" date="2014-03" db="EMBL/GenBank/DDBJ databases">
        <title>The sialotranscriptome of Amblyomma triste, Amblyomma parvum and Amblyomma cajennense ticks, uncovered by 454-based RNA-seq.</title>
        <authorList>
            <person name="Garcia G.R."/>
            <person name="Gardinassi L.G."/>
            <person name="Ribeiro J.M."/>
            <person name="Anatriello E."/>
            <person name="Ferreira B.R."/>
            <person name="Moreira H.N."/>
            <person name="Mafra C."/>
            <person name="Olegario M.M."/>
            <person name="Szabo P.J."/>
            <person name="Miranda-Santos I.K."/>
            <person name="Maruyama S.R."/>
        </authorList>
    </citation>
    <scope>NUCLEOTIDE SEQUENCE</scope>
    <source>
        <strain evidence="2">Mato Grasso do Sul</strain>
        <tissue evidence="2">Salivary glands</tissue>
    </source>
</reference>
<keyword evidence="1" id="KW-0732">Signal</keyword>
<evidence type="ECO:0000313" key="2">
    <source>
        <dbReference type="EMBL" id="JAC27427.1"/>
    </source>
</evidence>
<dbReference type="AlphaFoldDB" id="A0A023G0W1"/>
<organism evidence="2">
    <name type="scientific">Amblyomma triste</name>
    <name type="common">Neotropical tick</name>
    <dbReference type="NCBI Taxonomy" id="251400"/>
    <lineage>
        <taxon>Eukaryota</taxon>
        <taxon>Metazoa</taxon>
        <taxon>Ecdysozoa</taxon>
        <taxon>Arthropoda</taxon>
        <taxon>Chelicerata</taxon>
        <taxon>Arachnida</taxon>
        <taxon>Acari</taxon>
        <taxon>Parasitiformes</taxon>
        <taxon>Ixodida</taxon>
        <taxon>Ixodoidea</taxon>
        <taxon>Ixodidae</taxon>
        <taxon>Amblyomminae</taxon>
        <taxon>Amblyomma</taxon>
    </lineage>
</organism>
<feature type="chain" id="PRO_5001515935" evidence="1">
    <location>
        <begin position="21"/>
        <end position="80"/>
    </location>
</feature>
<name>A0A023G0W1_AMBTT</name>
<dbReference type="EMBL" id="GBBM01007991">
    <property type="protein sequence ID" value="JAC27427.1"/>
    <property type="molecule type" value="mRNA"/>
</dbReference>
<protein>
    <submittedName>
        <fullName evidence="2">Putative secreted protein</fullName>
    </submittedName>
</protein>
<sequence>MKAFVFGLLILSVICQLSRCGLPEAPPGVEGNSCQPDCRPGVHRTPCGTECTCYAHATDTTARGACIANGQRVPEGYRTN</sequence>
<evidence type="ECO:0000256" key="1">
    <source>
        <dbReference type="SAM" id="SignalP"/>
    </source>
</evidence>
<proteinExistence type="evidence at transcript level"/>
<accession>A0A023G0W1</accession>